<organism evidence="1 2">
    <name type="scientific">Deinococcus metalli</name>
    <dbReference type="NCBI Taxonomy" id="1141878"/>
    <lineage>
        <taxon>Bacteria</taxon>
        <taxon>Thermotogati</taxon>
        <taxon>Deinococcota</taxon>
        <taxon>Deinococci</taxon>
        <taxon>Deinococcales</taxon>
        <taxon>Deinococcaceae</taxon>
        <taxon>Deinococcus</taxon>
    </lineage>
</organism>
<evidence type="ECO:0000313" key="1">
    <source>
        <dbReference type="EMBL" id="GHF58170.1"/>
    </source>
</evidence>
<reference evidence="2" key="1">
    <citation type="journal article" date="2019" name="Int. J. Syst. Evol. Microbiol.">
        <title>The Global Catalogue of Microorganisms (GCM) 10K type strain sequencing project: providing services to taxonomists for standard genome sequencing and annotation.</title>
        <authorList>
            <consortium name="The Broad Institute Genomics Platform"/>
            <consortium name="The Broad Institute Genome Sequencing Center for Infectious Disease"/>
            <person name="Wu L."/>
            <person name="Ma J."/>
        </authorList>
    </citation>
    <scope>NUCLEOTIDE SEQUENCE [LARGE SCALE GENOMIC DNA]</scope>
    <source>
        <strain evidence="2">CGMCC 1.18437</strain>
    </source>
</reference>
<name>A0ABQ3JSU4_9DEIO</name>
<accession>A0ABQ3JSU4</accession>
<gene>
    <name evidence="1" type="ORF">GCM10017781_38020</name>
</gene>
<keyword evidence="2" id="KW-1185">Reference proteome</keyword>
<comment type="caution">
    <text evidence="1">The sequence shown here is derived from an EMBL/GenBank/DDBJ whole genome shotgun (WGS) entry which is preliminary data.</text>
</comment>
<protein>
    <submittedName>
        <fullName evidence="1">Uncharacterized protein</fullName>
    </submittedName>
</protein>
<sequence length="124" mass="13615">MPPELLRVNDLWHVVFTQQSLEERAGGLGIPVCLQEDVQHGAALIHGPPQPEPYPTDIHVRLVTVPLQTPSGFAVASTLVEQVTELDTPRMDGLVGDSDPPFEEPFFTVPVAVMASYWSRVTQC</sequence>
<evidence type="ECO:0000313" key="2">
    <source>
        <dbReference type="Proteomes" id="UP000619376"/>
    </source>
</evidence>
<dbReference type="EMBL" id="BNAJ01000012">
    <property type="protein sequence ID" value="GHF58170.1"/>
    <property type="molecule type" value="Genomic_DNA"/>
</dbReference>
<dbReference type="Proteomes" id="UP000619376">
    <property type="component" value="Unassembled WGS sequence"/>
</dbReference>
<proteinExistence type="predicted"/>